<keyword evidence="2" id="KW-1185">Reference proteome</keyword>
<dbReference type="Proteomes" id="UP000663879">
    <property type="component" value="Unassembled WGS sequence"/>
</dbReference>
<evidence type="ECO:0000313" key="1">
    <source>
        <dbReference type="EMBL" id="CAF0781810.1"/>
    </source>
</evidence>
<proteinExistence type="predicted"/>
<sequence length="181" mass="21145">MQTEINPKFNQMTKSNLEIKLQNDIIAFKKVLKWAKTIRNRIETSIKQLDGYESYNEPQTSQKVIHNTKTSNEKQLDESCSNYFNWGHNVTLNRKKEDENPSHRNESQLLKNHKIKINVQDQPSNLKKVEICSRTVKSSKINLTNVKEMVDSILSQRLSGFITRIDEIESQFAENHKKISI</sequence>
<comment type="caution">
    <text evidence="1">The sequence shown here is derived from an EMBL/GenBank/DDBJ whole genome shotgun (WGS) entry which is preliminary data.</text>
</comment>
<name>A0A813RGQ6_9BILA</name>
<gene>
    <name evidence="1" type="ORF">OXX778_LOCUS5506</name>
</gene>
<reference evidence="1" key="1">
    <citation type="submission" date="2021-02" db="EMBL/GenBank/DDBJ databases">
        <authorList>
            <person name="Nowell W R."/>
        </authorList>
    </citation>
    <scope>NUCLEOTIDE SEQUENCE</scope>
    <source>
        <strain evidence="1">Ploen Becks lab</strain>
    </source>
</reference>
<accession>A0A813RGQ6</accession>
<dbReference type="AlphaFoldDB" id="A0A813RGQ6"/>
<protein>
    <submittedName>
        <fullName evidence="1">Uncharacterized protein</fullName>
    </submittedName>
</protein>
<evidence type="ECO:0000313" key="2">
    <source>
        <dbReference type="Proteomes" id="UP000663879"/>
    </source>
</evidence>
<dbReference type="EMBL" id="CAJNOC010000603">
    <property type="protein sequence ID" value="CAF0781810.1"/>
    <property type="molecule type" value="Genomic_DNA"/>
</dbReference>
<organism evidence="1 2">
    <name type="scientific">Brachionus calyciflorus</name>
    <dbReference type="NCBI Taxonomy" id="104777"/>
    <lineage>
        <taxon>Eukaryota</taxon>
        <taxon>Metazoa</taxon>
        <taxon>Spiralia</taxon>
        <taxon>Gnathifera</taxon>
        <taxon>Rotifera</taxon>
        <taxon>Eurotatoria</taxon>
        <taxon>Monogononta</taxon>
        <taxon>Pseudotrocha</taxon>
        <taxon>Ploima</taxon>
        <taxon>Brachionidae</taxon>
        <taxon>Brachionus</taxon>
    </lineage>
</organism>